<dbReference type="EMBL" id="JARKIE010000115">
    <property type="protein sequence ID" value="KAJ7681668.1"/>
    <property type="molecule type" value="Genomic_DNA"/>
</dbReference>
<dbReference type="AlphaFoldDB" id="A0AAD7D7B3"/>
<sequence>MEASLEAPQVLQDPLHNWYLLLNWLFIERFSVAVIDTGIEHGLSARHLRISVGLPRFGVFQLFRLSHEQLGFCVVGLACILQLCVRFPC</sequence>
<evidence type="ECO:0000313" key="1">
    <source>
        <dbReference type="EMBL" id="KAJ7681668.1"/>
    </source>
</evidence>
<proteinExistence type="predicted"/>
<dbReference type="Proteomes" id="UP001221757">
    <property type="component" value="Unassembled WGS sequence"/>
</dbReference>
<protein>
    <submittedName>
        <fullName evidence="1">Uncharacterized protein</fullName>
    </submittedName>
</protein>
<comment type="caution">
    <text evidence="1">The sequence shown here is derived from an EMBL/GenBank/DDBJ whole genome shotgun (WGS) entry which is preliminary data.</text>
</comment>
<evidence type="ECO:0000313" key="2">
    <source>
        <dbReference type="Proteomes" id="UP001221757"/>
    </source>
</evidence>
<gene>
    <name evidence="1" type="ORF">B0H17DRAFT_1205652</name>
</gene>
<organism evidence="1 2">
    <name type="scientific">Mycena rosella</name>
    <name type="common">Pink bonnet</name>
    <name type="synonym">Agaricus rosellus</name>
    <dbReference type="NCBI Taxonomy" id="1033263"/>
    <lineage>
        <taxon>Eukaryota</taxon>
        <taxon>Fungi</taxon>
        <taxon>Dikarya</taxon>
        <taxon>Basidiomycota</taxon>
        <taxon>Agaricomycotina</taxon>
        <taxon>Agaricomycetes</taxon>
        <taxon>Agaricomycetidae</taxon>
        <taxon>Agaricales</taxon>
        <taxon>Marasmiineae</taxon>
        <taxon>Mycenaceae</taxon>
        <taxon>Mycena</taxon>
    </lineage>
</organism>
<keyword evidence="2" id="KW-1185">Reference proteome</keyword>
<accession>A0AAD7D7B3</accession>
<name>A0AAD7D7B3_MYCRO</name>
<reference evidence="1" key="1">
    <citation type="submission" date="2023-03" db="EMBL/GenBank/DDBJ databases">
        <title>Massive genome expansion in bonnet fungi (Mycena s.s.) driven by repeated elements and novel gene families across ecological guilds.</title>
        <authorList>
            <consortium name="Lawrence Berkeley National Laboratory"/>
            <person name="Harder C.B."/>
            <person name="Miyauchi S."/>
            <person name="Viragh M."/>
            <person name="Kuo A."/>
            <person name="Thoen E."/>
            <person name="Andreopoulos B."/>
            <person name="Lu D."/>
            <person name="Skrede I."/>
            <person name="Drula E."/>
            <person name="Henrissat B."/>
            <person name="Morin E."/>
            <person name="Kohler A."/>
            <person name="Barry K."/>
            <person name="LaButti K."/>
            <person name="Morin E."/>
            <person name="Salamov A."/>
            <person name="Lipzen A."/>
            <person name="Mereny Z."/>
            <person name="Hegedus B."/>
            <person name="Baldrian P."/>
            <person name="Stursova M."/>
            <person name="Weitz H."/>
            <person name="Taylor A."/>
            <person name="Grigoriev I.V."/>
            <person name="Nagy L.G."/>
            <person name="Martin F."/>
            <person name="Kauserud H."/>
        </authorList>
    </citation>
    <scope>NUCLEOTIDE SEQUENCE</scope>
    <source>
        <strain evidence="1">CBHHK067</strain>
    </source>
</reference>